<dbReference type="EMBL" id="BMWW01000009">
    <property type="protein sequence ID" value="GGZ04613.1"/>
    <property type="molecule type" value="Genomic_DNA"/>
</dbReference>
<feature type="chain" id="PRO_5041646718" description="Tetratricopeptide repeat protein" evidence="1">
    <location>
        <begin position="27"/>
        <end position="212"/>
    </location>
</feature>
<dbReference type="Proteomes" id="UP000619512">
    <property type="component" value="Unassembled WGS sequence"/>
</dbReference>
<protein>
    <recommendedName>
        <fullName evidence="4">Tetratricopeptide repeat protein</fullName>
    </recommendedName>
</protein>
<keyword evidence="1" id="KW-0732">Signal</keyword>
<dbReference type="AlphaFoldDB" id="A0AA87YAJ7"/>
<reference evidence="2" key="2">
    <citation type="submission" date="2022-12" db="EMBL/GenBank/DDBJ databases">
        <authorList>
            <person name="Sun Q."/>
            <person name="Kim S."/>
        </authorList>
    </citation>
    <scope>NUCLEOTIDE SEQUENCE</scope>
    <source>
        <strain evidence="2">KCTC 12344</strain>
    </source>
</reference>
<dbReference type="SUPFAM" id="SSF48452">
    <property type="entry name" value="TPR-like"/>
    <property type="match status" value="1"/>
</dbReference>
<name>A0AA87YAJ7_9BURK</name>
<organism evidence="2 3">
    <name type="scientific">Pseudoduganella plicata</name>
    <dbReference type="NCBI Taxonomy" id="321984"/>
    <lineage>
        <taxon>Bacteria</taxon>
        <taxon>Pseudomonadati</taxon>
        <taxon>Pseudomonadota</taxon>
        <taxon>Betaproteobacteria</taxon>
        <taxon>Burkholderiales</taxon>
        <taxon>Oxalobacteraceae</taxon>
        <taxon>Telluria group</taxon>
        <taxon>Pseudoduganella</taxon>
    </lineage>
</organism>
<evidence type="ECO:0000313" key="2">
    <source>
        <dbReference type="EMBL" id="GGZ04613.1"/>
    </source>
</evidence>
<gene>
    <name evidence="2" type="ORF">GCM10007388_42730</name>
</gene>
<feature type="signal peptide" evidence="1">
    <location>
        <begin position="1"/>
        <end position="26"/>
    </location>
</feature>
<evidence type="ECO:0008006" key="4">
    <source>
        <dbReference type="Google" id="ProtNLM"/>
    </source>
</evidence>
<evidence type="ECO:0000313" key="3">
    <source>
        <dbReference type="Proteomes" id="UP000619512"/>
    </source>
</evidence>
<dbReference type="RefSeq" id="WP_166793363.1">
    <property type="nucleotide sequence ID" value="NZ_BMWW01000009.1"/>
</dbReference>
<evidence type="ECO:0000256" key="1">
    <source>
        <dbReference type="SAM" id="SignalP"/>
    </source>
</evidence>
<reference evidence="2" key="1">
    <citation type="journal article" date="2014" name="Int. J. Syst. Evol. Microbiol.">
        <title>Complete genome sequence of Corynebacterium casei LMG S-19264T (=DSM 44701T), isolated from a smear-ripened cheese.</title>
        <authorList>
            <consortium name="US DOE Joint Genome Institute (JGI-PGF)"/>
            <person name="Walter F."/>
            <person name="Albersmeier A."/>
            <person name="Kalinowski J."/>
            <person name="Ruckert C."/>
        </authorList>
    </citation>
    <scope>NUCLEOTIDE SEQUENCE</scope>
    <source>
        <strain evidence="2">KCTC 12344</strain>
    </source>
</reference>
<dbReference type="Gene3D" id="1.25.40.10">
    <property type="entry name" value="Tetratricopeptide repeat domain"/>
    <property type="match status" value="1"/>
</dbReference>
<proteinExistence type="predicted"/>
<accession>A0AA87YAJ7</accession>
<comment type="caution">
    <text evidence="2">The sequence shown here is derived from an EMBL/GenBank/DDBJ whole genome shotgun (WGS) entry which is preliminary data.</text>
</comment>
<dbReference type="InterPro" id="IPR011990">
    <property type="entry name" value="TPR-like_helical_dom_sf"/>
</dbReference>
<sequence>MTPAKLAHVAACAVALASTAVPPARAAGNCPPLVVNNVTGGDYTSAADRERLGVVEQFHFTPQVERLERGQSGHIGGDIGYTLDHFANHHRALAALARLALREKTATPKGAKHSVHCYFDRAIRYRPDDARVRAIFGGYLLALGQEAAALSQLEEAARIDPGNATNQYNLGLLYVRQKDYGKALAAAKQAYQLGFPLPGLKNKLVAAGQWKE</sequence>